<keyword evidence="10" id="KW-0325">Glycoprotein</keyword>
<evidence type="ECO:0000256" key="12">
    <source>
        <dbReference type="SAM" id="MobiDB-lite"/>
    </source>
</evidence>
<dbReference type="PANTHER" id="PTHR24039:SF48">
    <property type="entry name" value="FIBRILLIN-2 ISOFORM X1-RELATED"/>
    <property type="match status" value="1"/>
</dbReference>
<dbReference type="SMART" id="SM00179">
    <property type="entry name" value="EGF_CA"/>
    <property type="match status" value="16"/>
</dbReference>
<dbReference type="InterPro" id="IPR001881">
    <property type="entry name" value="EGF-like_Ca-bd_dom"/>
</dbReference>
<dbReference type="CDD" id="cd00054">
    <property type="entry name" value="EGF_CA"/>
    <property type="match status" value="5"/>
</dbReference>
<keyword evidence="7" id="KW-0677">Repeat</keyword>
<evidence type="ECO:0000256" key="3">
    <source>
        <dbReference type="ARBA" id="ARBA00022525"/>
    </source>
</evidence>
<dbReference type="Pfam" id="PF12662">
    <property type="entry name" value="cEGF"/>
    <property type="match status" value="3"/>
</dbReference>
<dbReference type="EMBL" id="CAJHNJ030000143">
    <property type="protein sequence ID" value="CAG9136506.1"/>
    <property type="molecule type" value="Genomic_DNA"/>
</dbReference>
<dbReference type="SUPFAM" id="SSF57184">
    <property type="entry name" value="Growth factor receptor domain"/>
    <property type="match status" value="5"/>
</dbReference>
<feature type="compositionally biased region" description="Basic and acidic residues" evidence="12">
    <location>
        <begin position="693"/>
        <end position="705"/>
    </location>
</feature>
<feature type="domain" description="EGF-like" evidence="14">
    <location>
        <begin position="1055"/>
        <end position="1096"/>
    </location>
</feature>
<dbReference type="PROSITE" id="PS50026">
    <property type="entry name" value="EGF_3"/>
    <property type="match status" value="5"/>
</dbReference>
<dbReference type="InterPro" id="IPR026823">
    <property type="entry name" value="cEGF"/>
</dbReference>
<dbReference type="Pfam" id="PF22914">
    <property type="entry name" value="Fibulin_C"/>
    <property type="match status" value="1"/>
</dbReference>
<dbReference type="SMART" id="SM00181">
    <property type="entry name" value="EGF"/>
    <property type="match status" value="13"/>
</dbReference>
<keyword evidence="5 11" id="KW-0245">EGF-like domain</keyword>
<evidence type="ECO:0000256" key="1">
    <source>
        <dbReference type="ARBA" id="ARBA00004498"/>
    </source>
</evidence>
<dbReference type="FunFam" id="2.10.25.10:FF:000038">
    <property type="entry name" value="Fibrillin 2"/>
    <property type="match status" value="3"/>
</dbReference>
<reference evidence="15" key="1">
    <citation type="submission" date="2020-11" db="EMBL/GenBank/DDBJ databases">
        <authorList>
            <person name="Whiteford S."/>
        </authorList>
    </citation>
    <scope>NUCLEOTIDE SEQUENCE</scope>
</reference>
<dbReference type="FunFam" id="2.10.25.10:FF:000037">
    <property type="entry name" value="Signal peptide, CUB domain and EGF-like domain-containing 2"/>
    <property type="match status" value="1"/>
</dbReference>
<comment type="caution">
    <text evidence="11">Lacks conserved residue(s) required for the propagation of feature annotation.</text>
</comment>
<comment type="caution">
    <text evidence="15">The sequence shown here is derived from an EMBL/GenBank/DDBJ whole genome shotgun (WGS) entry which is preliminary data.</text>
</comment>
<dbReference type="InterPro" id="IPR000742">
    <property type="entry name" value="EGF"/>
</dbReference>
<evidence type="ECO:0000256" key="10">
    <source>
        <dbReference type="ARBA" id="ARBA00023180"/>
    </source>
</evidence>
<feature type="compositionally biased region" description="Polar residues" evidence="12">
    <location>
        <begin position="753"/>
        <end position="780"/>
    </location>
</feature>
<gene>
    <name evidence="15" type="ORF">PLXY2_LOCUS14745</name>
</gene>
<proteinExistence type="inferred from homology"/>
<evidence type="ECO:0000256" key="4">
    <source>
        <dbReference type="ARBA" id="ARBA00022530"/>
    </source>
</evidence>
<feature type="domain" description="EGF-like" evidence="14">
    <location>
        <begin position="485"/>
        <end position="523"/>
    </location>
</feature>
<keyword evidence="3" id="KW-0964">Secreted</keyword>
<evidence type="ECO:0000256" key="11">
    <source>
        <dbReference type="PROSITE-ProRule" id="PRU00076"/>
    </source>
</evidence>
<evidence type="ECO:0000256" key="7">
    <source>
        <dbReference type="ARBA" id="ARBA00022737"/>
    </source>
</evidence>
<evidence type="ECO:0000313" key="16">
    <source>
        <dbReference type="Proteomes" id="UP000653454"/>
    </source>
</evidence>
<evidence type="ECO:0000256" key="2">
    <source>
        <dbReference type="ARBA" id="ARBA00006127"/>
    </source>
</evidence>
<accession>A0A8S4G792</accession>
<comment type="similarity">
    <text evidence="2">Belongs to the fibulin family.</text>
</comment>
<feature type="compositionally biased region" description="Basic and acidic residues" evidence="12">
    <location>
        <begin position="712"/>
        <end position="726"/>
    </location>
</feature>
<evidence type="ECO:0000256" key="9">
    <source>
        <dbReference type="ARBA" id="ARBA00023157"/>
    </source>
</evidence>
<keyword evidence="16" id="KW-1185">Reference proteome</keyword>
<dbReference type="FunFam" id="2.10.25.10:FF:000014">
    <property type="entry name" value="Latent-transforming growth factor beta-binding protein 3"/>
    <property type="match status" value="1"/>
</dbReference>
<protein>
    <submittedName>
        <fullName evidence="15">(diamondback moth) hypothetical protein</fullName>
    </submittedName>
</protein>
<dbReference type="SUPFAM" id="SSF57196">
    <property type="entry name" value="EGF/Laminin"/>
    <property type="match status" value="1"/>
</dbReference>
<feature type="domain" description="EGF-like" evidence="14">
    <location>
        <begin position="949"/>
        <end position="987"/>
    </location>
</feature>
<dbReference type="InterPro" id="IPR055088">
    <property type="entry name" value="Fibulin_C"/>
</dbReference>
<dbReference type="InterPro" id="IPR009030">
    <property type="entry name" value="Growth_fac_rcpt_cys_sf"/>
</dbReference>
<feature type="region of interest" description="Disordered" evidence="12">
    <location>
        <begin position="655"/>
        <end position="680"/>
    </location>
</feature>
<evidence type="ECO:0000256" key="5">
    <source>
        <dbReference type="ARBA" id="ARBA00022536"/>
    </source>
</evidence>
<dbReference type="Pfam" id="PF07645">
    <property type="entry name" value="EGF_CA"/>
    <property type="match status" value="10"/>
</dbReference>
<feature type="chain" id="PRO_5035785032" evidence="13">
    <location>
        <begin position="20"/>
        <end position="1411"/>
    </location>
</feature>
<comment type="subcellular location">
    <subcellularLocation>
        <location evidence="1">Secreted</location>
        <location evidence="1">Extracellular space</location>
        <location evidence="1">Extracellular matrix</location>
    </subcellularLocation>
</comment>
<evidence type="ECO:0000313" key="15">
    <source>
        <dbReference type="EMBL" id="CAG9136506.1"/>
    </source>
</evidence>
<feature type="domain" description="EGF-like" evidence="14">
    <location>
        <begin position="1143"/>
        <end position="1185"/>
    </location>
</feature>
<evidence type="ECO:0000256" key="8">
    <source>
        <dbReference type="ARBA" id="ARBA00022837"/>
    </source>
</evidence>
<dbReference type="Gene3D" id="2.10.25.10">
    <property type="entry name" value="Laminin"/>
    <property type="match status" value="16"/>
</dbReference>
<evidence type="ECO:0000259" key="14">
    <source>
        <dbReference type="PROSITE" id="PS50026"/>
    </source>
</evidence>
<dbReference type="InterPro" id="IPR000152">
    <property type="entry name" value="EGF-type_Asp/Asn_hydroxyl_site"/>
</dbReference>
<organism evidence="15 16">
    <name type="scientific">Plutella xylostella</name>
    <name type="common">Diamondback moth</name>
    <name type="synonym">Plutella maculipennis</name>
    <dbReference type="NCBI Taxonomy" id="51655"/>
    <lineage>
        <taxon>Eukaryota</taxon>
        <taxon>Metazoa</taxon>
        <taxon>Ecdysozoa</taxon>
        <taxon>Arthropoda</taxon>
        <taxon>Hexapoda</taxon>
        <taxon>Insecta</taxon>
        <taxon>Pterygota</taxon>
        <taxon>Neoptera</taxon>
        <taxon>Endopterygota</taxon>
        <taxon>Lepidoptera</taxon>
        <taxon>Glossata</taxon>
        <taxon>Ditrysia</taxon>
        <taxon>Yponomeutoidea</taxon>
        <taxon>Plutellidae</taxon>
        <taxon>Plutella</taxon>
    </lineage>
</organism>
<dbReference type="Pfam" id="PF14670">
    <property type="entry name" value="FXa_inhibition"/>
    <property type="match status" value="1"/>
</dbReference>
<dbReference type="PROSITE" id="PS01186">
    <property type="entry name" value="EGF_2"/>
    <property type="match status" value="3"/>
</dbReference>
<evidence type="ECO:0000256" key="6">
    <source>
        <dbReference type="ARBA" id="ARBA00022729"/>
    </source>
</evidence>
<sequence>MSVCVVFGLLALAPGLVSAGASQLAEISELCCNKGTLYALGHGARDCPSAAPPDVPSAFGDFCKFAMDQCCKEYFDKNRDCNDGVSEAARSDNCDALPSDTGKNCCKQCLRGTTTGKSKGICVGGSRGSSADEFLPTEAFENCCKNATKYEFNTNEDARGGSEPWRKPVPLSTGADLSSLCDEYAPHELCAHHCIPAPGSYRCECNPGYKLMADGKNCMETVKNRCKPRNPCQHKCQDNGVEMKCTCRRGYELQADGKSCKDIDECQLTPPLCLPSTECRNTRGSYKCIPKKTRVADNGQCPPGFVKNPVNFACDDINECTLINPPCPSYLCENTVGGYKCGGISGDPSHLGKLPPPMEDRCPSGFKAVMNGRTEECEDVDECEARTDDCNQLSQFCINTKGSFFCQDQASRHCPPGFKNHPDTNKCEDIDECLDSETHSLCPSDKICVNVPGAYDCKAKIDYSLISQDCPDGFRKNPATSRCEDIDECLEGIHLCDQHQSCLNTNGSHECRCKLGFELDSITGACTDINECATDQNKCAPESQRCENTAGSYFCVRFISCGTGYTLHHASNRCEDIDECALGKDNCARAGPNYECHNIPGFFRCVRRAPPSTSTTPEPEYEYYDSDDEFFNETNSVNNEDPKNDNKVDQTLTTTQRTVTEAAPTPSSTASTKPTENIPAVVLERKDEEIIPKVEDNNRPDDRINDLIPPENRNEEVPVIDQKKSETTSTGETVDKDLESPDIDPNDYVKQPYYNTINEPSSNTSKQTEIKSDTSNNEANQVEDKTTPHIVLLEVPNETATVQGKKTEDGALVVNTQDVPKNEWIKINERPEAGNCQSGFEMDDYGACVDIDECATNRHVCSGLTEVCRNNMGGYICECAAGFRRDLRTGACDLIPTTTSTTTAAPGIIDYRNRGIFSPYRPPITRPFHARTLCDFGFNMNASTGKCEDVDECTNGQSACAEIEICVNTQGGYRCDCHPNWRYDEGRHKCVPKRDRTKFPTGYGNVPGRSPVQLGTDGLQGRRHEEPTLTRVAGQGAVLKCRFGYQLGDDNSCEDIDECALGTAQCGPDQLCTNLLGGYTCACPPGHNLVGDHACRDVDECDLAGDTPICSQNADCINTVGSYQCKCHEGFRPAPANDKVCVDVDECSEARSGSLCQHRCYNIWGGYRCSCHRGYRLNEDNRTCSDVDECSELQSKRLCAGRCVNEPGGYKCACPSGYKLSQDKRSCIDIDECETGDAFCAAPVSGKAGSNFCFNIRGSYKCEKISCPQGYRLENRHRCTKVDTSCRVGDWECIHQPSTYSYNYITFVSFLDLPAGKVDLYTMSVPAWPKATTKFNLRLVTADSPPTVKTRANIDSFLLTTTAQSAVVSIVQSLEGPQSIELELSMELYSGDSFAGIAVAKLFLYVSEYEF</sequence>
<dbReference type="InterPro" id="IPR049883">
    <property type="entry name" value="NOTCH1_EGF-like"/>
</dbReference>
<dbReference type="InterPro" id="IPR018097">
    <property type="entry name" value="EGF_Ca-bd_CS"/>
</dbReference>
<feature type="region of interest" description="Disordered" evidence="12">
    <location>
        <begin position="1001"/>
        <end position="1022"/>
    </location>
</feature>
<keyword evidence="6 13" id="KW-0732">Signal</keyword>
<feature type="compositionally biased region" description="Low complexity" evidence="12">
    <location>
        <begin position="655"/>
        <end position="675"/>
    </location>
</feature>
<dbReference type="PROSITE" id="PS01187">
    <property type="entry name" value="EGF_CA"/>
    <property type="match status" value="6"/>
</dbReference>
<feature type="signal peptide" evidence="13">
    <location>
        <begin position="1"/>
        <end position="19"/>
    </location>
</feature>
<keyword evidence="8" id="KW-0106">Calcium</keyword>
<feature type="region of interest" description="Disordered" evidence="12">
    <location>
        <begin position="693"/>
        <end position="785"/>
    </location>
</feature>
<feature type="domain" description="EGF-like" evidence="14">
    <location>
        <begin position="1097"/>
        <end position="1137"/>
    </location>
</feature>
<evidence type="ECO:0000256" key="13">
    <source>
        <dbReference type="SAM" id="SignalP"/>
    </source>
</evidence>
<name>A0A8S4G792_PLUXY</name>
<dbReference type="Proteomes" id="UP000653454">
    <property type="component" value="Unassembled WGS sequence"/>
</dbReference>
<dbReference type="GO" id="GO:0005509">
    <property type="term" value="F:calcium ion binding"/>
    <property type="evidence" value="ECO:0007669"/>
    <property type="project" value="InterPro"/>
</dbReference>
<keyword evidence="9" id="KW-1015">Disulfide bond</keyword>
<dbReference type="PANTHER" id="PTHR24039">
    <property type="entry name" value="FIBRILLIN-RELATED"/>
    <property type="match status" value="1"/>
</dbReference>
<dbReference type="PROSITE" id="PS00010">
    <property type="entry name" value="ASX_HYDROXYL"/>
    <property type="match status" value="6"/>
</dbReference>
<keyword evidence="4" id="KW-0272">Extracellular matrix</keyword>